<sequence length="183" mass="21231">MLGNDIVDLQKASLESNWRRKGYLNKLFTADEQEQILTSTNPEITVWLFWSMKEAAYKIVNRETEERFYNPKRFSCKFNGNNGLVNFEDKIVHTKSLINLDFIHTIASITSQDLGSIQTTYFENTHNYLSDFNSNSKHYVLEKDIYGVPNLVDKINGKKHFASISHHGKYLAIVSFVIEKKND</sequence>
<evidence type="ECO:0000259" key="2">
    <source>
        <dbReference type="Pfam" id="PF01648"/>
    </source>
</evidence>
<gene>
    <name evidence="3" type="ORF">HQN85_12605</name>
</gene>
<dbReference type="Proteomes" id="UP000762110">
    <property type="component" value="Unassembled WGS sequence"/>
</dbReference>
<protein>
    <submittedName>
        <fullName evidence="3">4-phosphopantetheinyl transferase family protein</fullName>
    </submittedName>
</protein>
<dbReference type="GO" id="GO:0016740">
    <property type="term" value="F:transferase activity"/>
    <property type="evidence" value="ECO:0007669"/>
    <property type="project" value="UniProtKB-KW"/>
</dbReference>
<keyword evidence="4" id="KW-1185">Reference proteome</keyword>
<dbReference type="EMBL" id="JABMKV010000003">
    <property type="protein sequence ID" value="NQX32575.1"/>
    <property type="molecule type" value="Genomic_DNA"/>
</dbReference>
<organism evidence="3 4">
    <name type="scientific">Pedobacter boryungensis</name>
    <dbReference type="NCBI Taxonomy" id="869962"/>
    <lineage>
        <taxon>Bacteria</taxon>
        <taxon>Pseudomonadati</taxon>
        <taxon>Bacteroidota</taxon>
        <taxon>Sphingobacteriia</taxon>
        <taxon>Sphingobacteriales</taxon>
        <taxon>Sphingobacteriaceae</taxon>
        <taxon>Pedobacter</taxon>
    </lineage>
</organism>
<feature type="domain" description="4'-phosphopantetheinyl transferase" evidence="2">
    <location>
        <begin position="2"/>
        <end position="79"/>
    </location>
</feature>
<comment type="caution">
    <text evidence="3">The sequence shown here is derived from an EMBL/GenBank/DDBJ whole genome shotgun (WGS) entry which is preliminary data.</text>
</comment>
<evidence type="ECO:0000313" key="4">
    <source>
        <dbReference type="Proteomes" id="UP000762110"/>
    </source>
</evidence>
<dbReference type="Gene3D" id="3.90.470.20">
    <property type="entry name" value="4'-phosphopantetheinyl transferase domain"/>
    <property type="match status" value="1"/>
</dbReference>
<keyword evidence="1 3" id="KW-0808">Transferase</keyword>
<evidence type="ECO:0000256" key="1">
    <source>
        <dbReference type="ARBA" id="ARBA00022679"/>
    </source>
</evidence>
<name>A0ABX2DF17_9SPHI</name>
<dbReference type="RefSeq" id="WP_173272770.1">
    <property type="nucleotide sequence ID" value="NZ_JABMKV010000003.1"/>
</dbReference>
<dbReference type="SUPFAM" id="SSF56214">
    <property type="entry name" value="4'-phosphopantetheinyl transferase"/>
    <property type="match status" value="1"/>
</dbReference>
<dbReference type="Pfam" id="PF01648">
    <property type="entry name" value="ACPS"/>
    <property type="match status" value="1"/>
</dbReference>
<reference evidence="3 4" key="1">
    <citation type="submission" date="2020-05" db="EMBL/GenBank/DDBJ databases">
        <title>Description of Pedobacter foliorum sp. nov.</title>
        <authorList>
            <person name="Qi S."/>
            <person name="Carlier A."/>
            <person name="Cnockaert M."/>
            <person name="Vandamme P."/>
        </authorList>
    </citation>
    <scope>NUCLEOTIDE SEQUENCE [LARGE SCALE GENOMIC DNA]</scope>
    <source>
        <strain evidence="3 4">LMG 31300</strain>
    </source>
</reference>
<dbReference type="InterPro" id="IPR037143">
    <property type="entry name" value="4-PPantetheinyl_Trfase_dom_sf"/>
</dbReference>
<accession>A0ABX2DF17</accession>
<dbReference type="InterPro" id="IPR008278">
    <property type="entry name" value="4-PPantetheinyl_Trfase_dom"/>
</dbReference>
<proteinExistence type="predicted"/>
<evidence type="ECO:0000313" key="3">
    <source>
        <dbReference type="EMBL" id="NQX32575.1"/>
    </source>
</evidence>